<evidence type="ECO:0000256" key="3">
    <source>
        <dbReference type="ARBA" id="ARBA00036406"/>
    </source>
</evidence>
<dbReference type="PROSITE" id="PS50263">
    <property type="entry name" value="CN_HYDROLASE"/>
    <property type="match status" value="1"/>
</dbReference>
<dbReference type="GO" id="GO:0000257">
    <property type="term" value="F:nitrilase activity"/>
    <property type="evidence" value="ECO:0007669"/>
    <property type="project" value="UniProtKB-EC"/>
</dbReference>
<evidence type="ECO:0000256" key="2">
    <source>
        <dbReference type="ARBA" id="ARBA00022801"/>
    </source>
</evidence>
<dbReference type="GO" id="GO:0016836">
    <property type="term" value="F:hydro-lyase activity"/>
    <property type="evidence" value="ECO:0007669"/>
    <property type="project" value="UniProtKB-ARBA"/>
</dbReference>
<dbReference type="Gene3D" id="3.60.110.10">
    <property type="entry name" value="Carbon-nitrogen hydrolase"/>
    <property type="match status" value="1"/>
</dbReference>
<dbReference type="PROSITE" id="PS00921">
    <property type="entry name" value="NITRIL_CHT_2"/>
    <property type="match status" value="1"/>
</dbReference>
<evidence type="ECO:0000313" key="7">
    <source>
        <dbReference type="EMBL" id="KAG4420423.1"/>
    </source>
</evidence>
<protein>
    <recommendedName>
        <fullName evidence="4">nitrilase</fullName>
        <ecNumber evidence="4">3.5.5.1</ecNumber>
    </recommendedName>
</protein>
<organism evidence="7 8">
    <name type="scientific">Cadophora malorum</name>
    <dbReference type="NCBI Taxonomy" id="108018"/>
    <lineage>
        <taxon>Eukaryota</taxon>
        <taxon>Fungi</taxon>
        <taxon>Dikarya</taxon>
        <taxon>Ascomycota</taxon>
        <taxon>Pezizomycotina</taxon>
        <taxon>Leotiomycetes</taxon>
        <taxon>Helotiales</taxon>
        <taxon>Ploettnerulaceae</taxon>
        <taxon>Cadophora</taxon>
    </lineage>
</organism>
<keyword evidence="2" id="KW-0378">Hydrolase</keyword>
<evidence type="ECO:0000256" key="1">
    <source>
        <dbReference type="ARBA" id="ARBA00008129"/>
    </source>
</evidence>
<evidence type="ECO:0000256" key="5">
    <source>
        <dbReference type="PROSITE-ProRule" id="PRU10139"/>
    </source>
</evidence>
<comment type="similarity">
    <text evidence="1">Belongs to the carbon-nitrogen hydrolase superfamily. Nitrilase family.</text>
</comment>
<dbReference type="SUPFAM" id="SSF56317">
    <property type="entry name" value="Carbon-nitrogen hydrolase"/>
    <property type="match status" value="1"/>
</dbReference>
<dbReference type="InterPro" id="IPR003010">
    <property type="entry name" value="C-N_Hydrolase"/>
</dbReference>
<dbReference type="InterPro" id="IPR036526">
    <property type="entry name" value="C-N_Hydrolase_sf"/>
</dbReference>
<dbReference type="PROSITE" id="PS00920">
    <property type="entry name" value="NITRIL_CHT_1"/>
    <property type="match status" value="1"/>
</dbReference>
<dbReference type="InterPro" id="IPR044149">
    <property type="entry name" value="Nitrilases_CHs"/>
</dbReference>
<evidence type="ECO:0000313" key="8">
    <source>
        <dbReference type="Proteomes" id="UP000664132"/>
    </source>
</evidence>
<dbReference type="EC" id="3.5.5.1" evidence="4"/>
<keyword evidence="8" id="KW-1185">Reference proteome</keyword>
<comment type="catalytic activity">
    <reaction evidence="3">
        <text>a nitrile + 2 H2O = a carboxylate + NH4(+)</text>
        <dbReference type="Rhea" id="RHEA:21724"/>
        <dbReference type="ChEBI" id="CHEBI:15377"/>
        <dbReference type="ChEBI" id="CHEBI:18379"/>
        <dbReference type="ChEBI" id="CHEBI:28938"/>
        <dbReference type="ChEBI" id="CHEBI:29067"/>
        <dbReference type="EC" id="3.5.5.1"/>
    </reaction>
</comment>
<dbReference type="InterPro" id="IPR000132">
    <property type="entry name" value="Nitrilase/CN_hydratase_CS"/>
</dbReference>
<feature type="active site" description="Proton acceptor" evidence="5">
    <location>
        <position position="48"/>
    </location>
</feature>
<proteinExistence type="inferred from homology"/>
<sequence length="327" mass="35805">MASQAPTIKVAVTQAEPVWFDLEATVTKTCKLIKEAASNGAKLVTFPEVWLPGYPAWIWARPVDFALGTDYTKNSLKIDSPQMQKIRDCAAENNIAVCIGFSENADNSLYISQAIIGADGSIKMARRKLKPTHMERTIFGDATGNSLNNVVDVEGLGKVGALACWEHLQPLLKYHTCLLKEEIHVAAWPPVIPYVPGKGLWSMSREGCRNLSRTYAAESQTFVLHTTAIIGPAAIEKMGTQGTIFGLHGGGSSAIFGPDGRQLTEDLEQTEEGILYAELNFDEVLMSKSFVDVGGHYSRPDLLWLGVDDREKLPVRAQRDGEADKKL</sequence>
<comment type="caution">
    <text evidence="7">The sequence shown here is derived from an EMBL/GenBank/DDBJ whole genome shotgun (WGS) entry which is preliminary data.</text>
</comment>
<dbReference type="Pfam" id="PF00795">
    <property type="entry name" value="CN_hydrolase"/>
    <property type="match status" value="1"/>
</dbReference>
<gene>
    <name evidence="7" type="ORF">IFR04_006439</name>
</gene>
<dbReference type="CDD" id="cd07564">
    <property type="entry name" value="nitrilases_CHs"/>
    <property type="match status" value="1"/>
</dbReference>
<evidence type="ECO:0000256" key="4">
    <source>
        <dbReference type="ARBA" id="ARBA00039045"/>
    </source>
</evidence>
<dbReference type="EMBL" id="JAFJYH010000084">
    <property type="protein sequence ID" value="KAG4420423.1"/>
    <property type="molecule type" value="Genomic_DNA"/>
</dbReference>
<dbReference type="PANTHER" id="PTHR46044:SF14">
    <property type="entry name" value="ARYLACETONITRILASE"/>
    <property type="match status" value="1"/>
</dbReference>
<dbReference type="AlphaFoldDB" id="A0A8H7TK65"/>
<reference evidence="7" key="1">
    <citation type="submission" date="2021-02" db="EMBL/GenBank/DDBJ databases">
        <title>Genome sequence Cadophora malorum strain M34.</title>
        <authorList>
            <person name="Stefanovic E."/>
            <person name="Vu D."/>
            <person name="Scully C."/>
            <person name="Dijksterhuis J."/>
            <person name="Roader J."/>
            <person name="Houbraken J."/>
        </authorList>
    </citation>
    <scope>NUCLEOTIDE SEQUENCE</scope>
    <source>
        <strain evidence="7">M34</strain>
    </source>
</reference>
<dbReference type="OrthoDB" id="10250282at2759"/>
<dbReference type="Proteomes" id="UP000664132">
    <property type="component" value="Unassembled WGS sequence"/>
</dbReference>
<accession>A0A8H7TK65</accession>
<dbReference type="PANTHER" id="PTHR46044">
    <property type="entry name" value="NITRILASE"/>
    <property type="match status" value="1"/>
</dbReference>
<feature type="domain" description="CN hydrolase" evidence="6">
    <location>
        <begin position="8"/>
        <end position="281"/>
    </location>
</feature>
<name>A0A8H7TK65_9HELO</name>
<evidence type="ECO:0000259" key="6">
    <source>
        <dbReference type="PROSITE" id="PS50263"/>
    </source>
</evidence>